<dbReference type="EMBL" id="JAASQJ010000001">
    <property type="protein sequence ID" value="NIJ51136.1"/>
    <property type="molecule type" value="Genomic_DNA"/>
</dbReference>
<evidence type="ECO:0000313" key="3">
    <source>
        <dbReference type="Proteomes" id="UP001179181"/>
    </source>
</evidence>
<organism evidence="2 3">
    <name type="scientific">Dyadobacter arcticus</name>
    <dbReference type="NCBI Taxonomy" id="1078754"/>
    <lineage>
        <taxon>Bacteria</taxon>
        <taxon>Pseudomonadati</taxon>
        <taxon>Bacteroidota</taxon>
        <taxon>Cytophagia</taxon>
        <taxon>Cytophagales</taxon>
        <taxon>Spirosomataceae</taxon>
        <taxon>Dyadobacter</taxon>
    </lineage>
</organism>
<evidence type="ECO:0000256" key="1">
    <source>
        <dbReference type="SAM" id="MobiDB-lite"/>
    </source>
</evidence>
<protein>
    <submittedName>
        <fullName evidence="2">Formylmethanofuran dehydrogenase subunit B</fullName>
    </submittedName>
</protein>
<sequence>MNTFQNSKNKQTNVSKADLRETQQAMLRDVKEFFQTDSCAQIVGSMNALVEVVLFSEDVQNVTPELRVDIANQLRAATLISKLNESNDR</sequence>
<dbReference type="Proteomes" id="UP001179181">
    <property type="component" value="Unassembled WGS sequence"/>
</dbReference>
<accession>A0ABX0UDQ4</accession>
<evidence type="ECO:0000313" key="2">
    <source>
        <dbReference type="EMBL" id="NIJ51136.1"/>
    </source>
</evidence>
<comment type="caution">
    <text evidence="2">The sequence shown here is derived from an EMBL/GenBank/DDBJ whole genome shotgun (WGS) entry which is preliminary data.</text>
</comment>
<dbReference type="RefSeq" id="WP_167266555.1">
    <property type="nucleotide sequence ID" value="NZ_JAASQJ010000001.1"/>
</dbReference>
<gene>
    <name evidence="2" type="ORF">FHS68_000292</name>
</gene>
<keyword evidence="3" id="KW-1185">Reference proteome</keyword>
<feature type="region of interest" description="Disordered" evidence="1">
    <location>
        <begin position="1"/>
        <end position="20"/>
    </location>
</feature>
<name>A0ABX0UDQ4_9BACT</name>
<reference evidence="2 3" key="1">
    <citation type="submission" date="2020-03" db="EMBL/GenBank/DDBJ databases">
        <title>Genomic Encyclopedia of Type Strains, Phase IV (KMG-IV): sequencing the most valuable type-strain genomes for metagenomic binning, comparative biology and taxonomic classification.</title>
        <authorList>
            <person name="Goeker M."/>
        </authorList>
    </citation>
    <scope>NUCLEOTIDE SEQUENCE [LARGE SCALE GENOMIC DNA]</scope>
    <source>
        <strain evidence="2 3">DSM 102865</strain>
    </source>
</reference>
<proteinExistence type="predicted"/>
<feature type="compositionally biased region" description="Polar residues" evidence="1">
    <location>
        <begin position="1"/>
        <end position="15"/>
    </location>
</feature>